<dbReference type="Pfam" id="PF14541">
    <property type="entry name" value="TAXi_C"/>
    <property type="match status" value="1"/>
</dbReference>
<dbReference type="PROSITE" id="PS51767">
    <property type="entry name" value="PEPTIDASE_A1"/>
    <property type="match status" value="1"/>
</dbReference>
<dbReference type="PANTHER" id="PTHR13683">
    <property type="entry name" value="ASPARTYL PROTEASES"/>
    <property type="match status" value="1"/>
</dbReference>
<dbReference type="OMA" id="HEQSTAC"/>
<dbReference type="Proteomes" id="UP000000768">
    <property type="component" value="Chromosome 10"/>
</dbReference>
<evidence type="ECO:0000256" key="1">
    <source>
        <dbReference type="ARBA" id="ARBA00007447"/>
    </source>
</evidence>
<gene>
    <name evidence="11" type="ORF">SORBI_3010G129300</name>
</gene>
<sequence length="456" mass="47330">MASPLLLCIFLCFYLSIVNGAGNGSFVTVPSSSFVPDTVCSGALVKPEQNGSAVYVPLLHRHGPCAPSLSTDTPPSMSEMFRRSHARLSYIVSGVPMDTETYGDAKKVSVPAHLGTSVKSLEYVATVSFGTPAVPQVVVIDTGSDLTWLQCKPCSSGQCSPQKDPLFDPSHSSTYSAVPCASGECKKLAADAYGSGCSNGQPCGFAISYVDGTSTVGVYGKDKLTLAPGAIVKDFYFGCGHSKSSLPGLFDGLLGLGRLSESLGAQYGGGGGFSYCLPAVNSKPGFLAFGAGRNPSGFVFTPMGRVPGQPTFSTVTLAGITVGGKKLDLRPSAFSGGMIVDSGTVVTVLQSTVYRALRAAFREAMKAYRLVHGDLDTCYDLTGYKNVVVPKIALTFSGGATINLDVPNGILVNGCLAFAETGKDGTAGVLGNVNQRTFEVLFDTSASKFGFRAKAC</sequence>
<evidence type="ECO:0000256" key="2">
    <source>
        <dbReference type="ARBA" id="ARBA00022670"/>
    </source>
</evidence>
<dbReference type="FunFam" id="2.40.70.10:FF:000021">
    <property type="entry name" value="Aspartyl protease AED1"/>
    <property type="match status" value="1"/>
</dbReference>
<keyword evidence="4 8" id="KW-0064">Aspartyl protease</keyword>
<keyword evidence="6" id="KW-1015">Disulfide bond</keyword>
<evidence type="ECO:0000256" key="8">
    <source>
        <dbReference type="RuleBase" id="RU000454"/>
    </source>
</evidence>
<evidence type="ECO:0000256" key="4">
    <source>
        <dbReference type="ARBA" id="ARBA00022750"/>
    </source>
</evidence>
<reference evidence="11 12" key="1">
    <citation type="journal article" date="2009" name="Nature">
        <title>The Sorghum bicolor genome and the diversification of grasses.</title>
        <authorList>
            <person name="Paterson A.H."/>
            <person name="Bowers J.E."/>
            <person name="Bruggmann R."/>
            <person name="Dubchak I."/>
            <person name="Grimwood J."/>
            <person name="Gundlach H."/>
            <person name="Haberer G."/>
            <person name="Hellsten U."/>
            <person name="Mitros T."/>
            <person name="Poliakov A."/>
            <person name="Schmutz J."/>
            <person name="Spannagl M."/>
            <person name="Tang H."/>
            <person name="Wang X."/>
            <person name="Wicker T."/>
            <person name="Bharti A.K."/>
            <person name="Chapman J."/>
            <person name="Feltus F.A."/>
            <person name="Gowik U."/>
            <person name="Grigoriev I.V."/>
            <person name="Lyons E."/>
            <person name="Maher C.A."/>
            <person name="Martis M."/>
            <person name="Narechania A."/>
            <person name="Otillar R.P."/>
            <person name="Penning B.W."/>
            <person name="Salamov A.A."/>
            <person name="Wang Y."/>
            <person name="Zhang L."/>
            <person name="Carpita N.C."/>
            <person name="Freeling M."/>
            <person name="Gingle A.R."/>
            <person name="Hash C.T."/>
            <person name="Keller B."/>
            <person name="Klein P."/>
            <person name="Kresovich S."/>
            <person name="McCann M.C."/>
            <person name="Ming R."/>
            <person name="Peterson D.G."/>
            <person name="Mehboob-ur-Rahman"/>
            <person name="Ware D."/>
            <person name="Westhoff P."/>
            <person name="Mayer K.F."/>
            <person name="Messing J."/>
            <person name="Rokhsar D.S."/>
        </authorList>
    </citation>
    <scope>NUCLEOTIDE SEQUENCE [LARGE SCALE GENOMIC DNA]</scope>
    <source>
        <strain evidence="12">cv. BTx623</strain>
    </source>
</reference>
<accession>A0A194YIU7</accession>
<evidence type="ECO:0000256" key="5">
    <source>
        <dbReference type="ARBA" id="ARBA00022801"/>
    </source>
</evidence>
<comment type="similarity">
    <text evidence="1 8">Belongs to the peptidase A1 family.</text>
</comment>
<name>A0A194YIU7_SORBI</name>
<dbReference type="InterPro" id="IPR032861">
    <property type="entry name" value="TAXi_N"/>
</dbReference>
<dbReference type="InterPro" id="IPR001969">
    <property type="entry name" value="Aspartic_peptidase_AS"/>
</dbReference>
<evidence type="ECO:0000256" key="7">
    <source>
        <dbReference type="PIRSR" id="PIRSR601461-1"/>
    </source>
</evidence>
<dbReference type="Gene3D" id="2.40.70.10">
    <property type="entry name" value="Acid Proteases"/>
    <property type="match status" value="2"/>
</dbReference>
<feature type="domain" description="Peptidase A1" evidence="10">
    <location>
        <begin position="123"/>
        <end position="452"/>
    </location>
</feature>
<dbReference type="InterPro" id="IPR001461">
    <property type="entry name" value="Aspartic_peptidase_A1"/>
</dbReference>
<dbReference type="OrthoDB" id="2747330at2759"/>
<dbReference type="PRINTS" id="PR00792">
    <property type="entry name" value="PEPSIN"/>
</dbReference>
<dbReference type="Pfam" id="PF14543">
    <property type="entry name" value="TAXi_N"/>
    <property type="match status" value="1"/>
</dbReference>
<keyword evidence="3 9" id="KW-0732">Signal</keyword>
<feature type="active site" evidence="7">
    <location>
        <position position="341"/>
    </location>
</feature>
<dbReference type="eggNOG" id="KOG1339">
    <property type="taxonomic scope" value="Eukaryota"/>
</dbReference>
<dbReference type="PROSITE" id="PS00141">
    <property type="entry name" value="ASP_PROTEASE"/>
    <property type="match status" value="1"/>
</dbReference>
<dbReference type="InterPro" id="IPR021109">
    <property type="entry name" value="Peptidase_aspartic_dom_sf"/>
</dbReference>
<evidence type="ECO:0000313" key="11">
    <source>
        <dbReference type="EMBL" id="KXG19878.1"/>
    </source>
</evidence>
<keyword evidence="2 8" id="KW-0645">Protease</keyword>
<dbReference type="InterPro" id="IPR033121">
    <property type="entry name" value="PEPTIDASE_A1"/>
</dbReference>
<proteinExistence type="inferred from homology"/>
<dbReference type="GO" id="GO:0004190">
    <property type="term" value="F:aspartic-type endopeptidase activity"/>
    <property type="evidence" value="ECO:0007669"/>
    <property type="project" value="UniProtKB-KW"/>
</dbReference>
<protein>
    <recommendedName>
        <fullName evidence="10">Peptidase A1 domain-containing protein</fullName>
    </recommendedName>
</protein>
<dbReference type="PANTHER" id="PTHR13683:SF622">
    <property type="entry name" value="ASPARTIC PROTEINASE NEPENTHESIN-2"/>
    <property type="match status" value="1"/>
</dbReference>
<dbReference type="GO" id="GO:0006508">
    <property type="term" value="P:proteolysis"/>
    <property type="evidence" value="ECO:0007669"/>
    <property type="project" value="UniProtKB-KW"/>
</dbReference>
<dbReference type="InParanoid" id="A0A194YIU7"/>
<dbReference type="AlphaFoldDB" id="A0A194YIU7"/>
<evidence type="ECO:0000259" key="10">
    <source>
        <dbReference type="PROSITE" id="PS51767"/>
    </source>
</evidence>
<keyword evidence="12" id="KW-1185">Reference proteome</keyword>
<evidence type="ECO:0000313" key="12">
    <source>
        <dbReference type="Proteomes" id="UP000000768"/>
    </source>
</evidence>
<feature type="active site" evidence="7">
    <location>
        <position position="141"/>
    </location>
</feature>
<feature type="signal peptide" evidence="9">
    <location>
        <begin position="1"/>
        <end position="20"/>
    </location>
</feature>
<dbReference type="EMBL" id="CM000769">
    <property type="protein sequence ID" value="KXG19878.1"/>
    <property type="molecule type" value="Genomic_DNA"/>
</dbReference>
<evidence type="ECO:0000256" key="3">
    <source>
        <dbReference type="ARBA" id="ARBA00022729"/>
    </source>
</evidence>
<evidence type="ECO:0000256" key="6">
    <source>
        <dbReference type="ARBA" id="ARBA00023157"/>
    </source>
</evidence>
<dbReference type="InterPro" id="IPR032799">
    <property type="entry name" value="TAXi_C"/>
</dbReference>
<dbReference type="Gramene" id="KXG19878">
    <property type="protein sequence ID" value="KXG19878"/>
    <property type="gene ID" value="SORBI_3010G129300"/>
</dbReference>
<organism evidence="11 12">
    <name type="scientific">Sorghum bicolor</name>
    <name type="common">Sorghum</name>
    <name type="synonym">Sorghum vulgare</name>
    <dbReference type="NCBI Taxonomy" id="4558"/>
    <lineage>
        <taxon>Eukaryota</taxon>
        <taxon>Viridiplantae</taxon>
        <taxon>Streptophyta</taxon>
        <taxon>Embryophyta</taxon>
        <taxon>Tracheophyta</taxon>
        <taxon>Spermatophyta</taxon>
        <taxon>Magnoliopsida</taxon>
        <taxon>Liliopsida</taxon>
        <taxon>Poales</taxon>
        <taxon>Poaceae</taxon>
        <taxon>PACMAD clade</taxon>
        <taxon>Panicoideae</taxon>
        <taxon>Andropogonodae</taxon>
        <taxon>Andropogoneae</taxon>
        <taxon>Sorghinae</taxon>
        <taxon>Sorghum</taxon>
    </lineage>
</organism>
<evidence type="ECO:0000256" key="9">
    <source>
        <dbReference type="SAM" id="SignalP"/>
    </source>
</evidence>
<dbReference type="SUPFAM" id="SSF50630">
    <property type="entry name" value="Acid proteases"/>
    <property type="match status" value="1"/>
</dbReference>
<keyword evidence="5 8" id="KW-0378">Hydrolase</keyword>
<reference evidence="12" key="2">
    <citation type="journal article" date="2018" name="Plant J.">
        <title>The Sorghum bicolor reference genome: improved assembly, gene annotations, a transcriptome atlas, and signatures of genome organization.</title>
        <authorList>
            <person name="McCormick R.F."/>
            <person name="Truong S.K."/>
            <person name="Sreedasyam A."/>
            <person name="Jenkins J."/>
            <person name="Shu S."/>
            <person name="Sims D."/>
            <person name="Kennedy M."/>
            <person name="Amirebrahimi M."/>
            <person name="Weers B.D."/>
            <person name="McKinley B."/>
            <person name="Mattison A."/>
            <person name="Morishige D.T."/>
            <person name="Grimwood J."/>
            <person name="Schmutz J."/>
            <person name="Mullet J.E."/>
        </authorList>
    </citation>
    <scope>NUCLEOTIDE SEQUENCE [LARGE SCALE GENOMIC DNA]</scope>
    <source>
        <strain evidence="12">cv. BTx623</strain>
    </source>
</reference>
<dbReference type="FunFam" id="2.40.70.10:FF:000013">
    <property type="entry name" value="Aspartyl protease AED1"/>
    <property type="match status" value="1"/>
</dbReference>
<feature type="chain" id="PRO_5008268761" description="Peptidase A1 domain-containing protein" evidence="9">
    <location>
        <begin position="21"/>
        <end position="456"/>
    </location>
</feature>